<dbReference type="PANTHER" id="PTHR22767">
    <property type="entry name" value="N-TERMINAL ACETYLTRANSFERASE-RELATED"/>
    <property type="match status" value="1"/>
</dbReference>
<keyword evidence="3" id="KW-1185">Reference proteome</keyword>
<sequence length="937" mass="106283">MSAQTDAVFHRRNKQIQEALDSQNLKQALQLVDKRIKKGEDTRFLRAWRAQILYLHPDETHSKQGIAATLELCRAEPPTTDLDTLEMLHSTLRQLSGHDDTARGIWEKAAKTKSQDLEIQTQWFSMSFDADDWKSAQKAAMSLQVNFPKQRKYYFWAIFLSYLLAVDPASSDMERKLFGTLAYRMISKAADSVPSDPKELLSPPRAIQTTEELFLLIKIFQSQDRNDEILKILDSENVGLKSRIVQNDWFFVREKLICLGKAEKWTDGFEYAKEFLSVPEDGDSAQNLLKERDDWEVWNLLLSSVKKINTEETTQESFEFLQKFVKRFPKSRNSHLAQLDFLLWRLESGALSQSEYLAACQEYYDANSSKLYCFDDMRKYALHLSPDQITKLVEYALGKAALQEKTPDTAQQVAIINAFKLEYCFSLFSGETVSANKVEDFVSRCLRTYRATKPPKSTATAIENQPRDDIGLLAVMSLVHASNHWQRTEEQKSPSSELIRAAALLEFLLQDSPHNYQILLLLVRVYLLLGAGSIAMKTFGKLSVKQIQNETVAHNLYTRIATIHPHGAPPIEADYKDFIPEAALSQAISFYGSVDRTTTKQRNAGLNLGSYVNVEGTIELQRRLKQSVCKFMWAFEGRRIERLAGGNRVNRYHDIVSEIPELLDQRAFDAFMNCEPLGKPTFEEKVRLGPLPKKSWIRSTQTIDRVFTTINQLQLQKPVKTDITLPELEEIALSDLDDMTLAEKRHASIHNVLLKVALLLSDSKSVSGHDIDKVLIQAEQWLLKTLQSISNESTLADITISIPSEKPQVPSWQFFHSSFLILETSKALSGILSVAKSKKAPKAGAKPSKEVVERLTKLVNQVEEAVKSNTRTLRSNVMGSGVLGVLTDLIFQRHPQKESSELNKDLEETLDASAVEIFCGELMESWEEALGGILFLK</sequence>
<reference evidence="2" key="1">
    <citation type="submission" date="2021-12" db="EMBL/GenBank/DDBJ databases">
        <title>Convergent genome expansion in fungi linked to evolution of root-endophyte symbiosis.</title>
        <authorList>
            <consortium name="DOE Joint Genome Institute"/>
            <person name="Ke Y.-H."/>
            <person name="Bonito G."/>
            <person name="Liao H.-L."/>
            <person name="Looney B."/>
            <person name="Rojas-Flechas A."/>
            <person name="Nash J."/>
            <person name="Hameed K."/>
            <person name="Schadt C."/>
            <person name="Martin F."/>
            <person name="Crous P.W."/>
            <person name="Miettinen O."/>
            <person name="Magnuson J.K."/>
            <person name="Labbe J."/>
            <person name="Jacobson D."/>
            <person name="Doktycz M.J."/>
            <person name="Veneault-Fourrey C."/>
            <person name="Kuo A."/>
            <person name="Mondo S."/>
            <person name="Calhoun S."/>
            <person name="Riley R."/>
            <person name="Ohm R."/>
            <person name="LaButti K."/>
            <person name="Andreopoulos B."/>
            <person name="Pangilinan J."/>
            <person name="Nolan M."/>
            <person name="Tritt A."/>
            <person name="Clum A."/>
            <person name="Lipzen A."/>
            <person name="Daum C."/>
            <person name="Barry K."/>
            <person name="Grigoriev I.V."/>
            <person name="Vilgalys R."/>
        </authorList>
    </citation>
    <scope>NUCLEOTIDE SEQUENCE</scope>
    <source>
        <strain evidence="2">PMI_201</strain>
    </source>
</reference>
<protein>
    <submittedName>
        <fullName evidence="2">Cytoskeleton organization protein</fullName>
    </submittedName>
</protein>
<dbReference type="AlphaFoldDB" id="A0AAD4KJ82"/>
<name>A0AAD4KJ82_9EURO</name>
<evidence type="ECO:0000313" key="2">
    <source>
        <dbReference type="EMBL" id="KAH8693616.1"/>
    </source>
</evidence>
<dbReference type="Proteomes" id="UP001201262">
    <property type="component" value="Unassembled WGS sequence"/>
</dbReference>
<dbReference type="PANTHER" id="PTHR22767:SF3">
    <property type="entry name" value="N-ALPHA-ACETYLTRANSFERASE 25, NATB AUXILIARY SUBUNIT"/>
    <property type="match status" value="1"/>
</dbReference>
<dbReference type="RefSeq" id="XP_046069286.1">
    <property type="nucleotide sequence ID" value="XM_046213193.1"/>
</dbReference>
<dbReference type="GO" id="GO:0031416">
    <property type="term" value="C:NatB complex"/>
    <property type="evidence" value="ECO:0007669"/>
    <property type="project" value="TreeGrafter"/>
</dbReference>
<proteinExistence type="inferred from homology"/>
<dbReference type="Pfam" id="PF09797">
    <property type="entry name" value="NatB_MDM20"/>
    <property type="match status" value="1"/>
</dbReference>
<accession>A0AAD4KJ82</accession>
<comment type="similarity">
    <text evidence="1">Belongs to the MDM20/NAA25 family.</text>
</comment>
<evidence type="ECO:0000256" key="1">
    <source>
        <dbReference type="ARBA" id="ARBA00006298"/>
    </source>
</evidence>
<dbReference type="EMBL" id="JAJTJA010000009">
    <property type="protein sequence ID" value="KAH8693616.1"/>
    <property type="molecule type" value="Genomic_DNA"/>
</dbReference>
<organism evidence="2 3">
    <name type="scientific">Talaromyces proteolyticus</name>
    <dbReference type="NCBI Taxonomy" id="1131652"/>
    <lineage>
        <taxon>Eukaryota</taxon>
        <taxon>Fungi</taxon>
        <taxon>Dikarya</taxon>
        <taxon>Ascomycota</taxon>
        <taxon>Pezizomycotina</taxon>
        <taxon>Eurotiomycetes</taxon>
        <taxon>Eurotiomycetidae</taxon>
        <taxon>Eurotiales</taxon>
        <taxon>Trichocomaceae</taxon>
        <taxon>Talaromyces</taxon>
        <taxon>Talaromyces sect. Bacilispori</taxon>
    </lineage>
</organism>
<comment type="caution">
    <text evidence="2">The sequence shown here is derived from an EMBL/GenBank/DDBJ whole genome shotgun (WGS) entry which is preliminary data.</text>
</comment>
<evidence type="ECO:0000313" key="3">
    <source>
        <dbReference type="Proteomes" id="UP001201262"/>
    </source>
</evidence>
<dbReference type="InterPro" id="IPR019183">
    <property type="entry name" value="NAA25_NatB_aux_su"/>
</dbReference>
<gene>
    <name evidence="2" type="ORF">BGW36DRAFT_345300</name>
</gene>
<dbReference type="GeneID" id="70243480"/>